<proteinExistence type="predicted"/>
<organism evidence="1 2">
    <name type="scientific">Auriscalpium vulgare</name>
    <dbReference type="NCBI Taxonomy" id="40419"/>
    <lineage>
        <taxon>Eukaryota</taxon>
        <taxon>Fungi</taxon>
        <taxon>Dikarya</taxon>
        <taxon>Basidiomycota</taxon>
        <taxon>Agaricomycotina</taxon>
        <taxon>Agaricomycetes</taxon>
        <taxon>Russulales</taxon>
        <taxon>Auriscalpiaceae</taxon>
        <taxon>Auriscalpium</taxon>
    </lineage>
</organism>
<dbReference type="EMBL" id="MU276065">
    <property type="protein sequence ID" value="KAI0042458.1"/>
    <property type="molecule type" value="Genomic_DNA"/>
</dbReference>
<accession>A0ACB8RFT2</accession>
<reference evidence="1" key="1">
    <citation type="submission" date="2021-02" db="EMBL/GenBank/DDBJ databases">
        <authorList>
            <consortium name="DOE Joint Genome Institute"/>
            <person name="Ahrendt S."/>
            <person name="Looney B.P."/>
            <person name="Miyauchi S."/>
            <person name="Morin E."/>
            <person name="Drula E."/>
            <person name="Courty P.E."/>
            <person name="Chicoki N."/>
            <person name="Fauchery L."/>
            <person name="Kohler A."/>
            <person name="Kuo A."/>
            <person name="Labutti K."/>
            <person name="Pangilinan J."/>
            <person name="Lipzen A."/>
            <person name="Riley R."/>
            <person name="Andreopoulos W."/>
            <person name="He G."/>
            <person name="Johnson J."/>
            <person name="Barry K.W."/>
            <person name="Grigoriev I.V."/>
            <person name="Nagy L."/>
            <person name="Hibbett D."/>
            <person name="Henrissat B."/>
            <person name="Matheny P.B."/>
            <person name="Labbe J."/>
            <person name="Martin F."/>
        </authorList>
    </citation>
    <scope>NUCLEOTIDE SEQUENCE</scope>
    <source>
        <strain evidence="1">FP105234-sp</strain>
    </source>
</reference>
<keyword evidence="2" id="KW-1185">Reference proteome</keyword>
<sequence length="117" mass="12338">MHMVMGADSTIAFPLVCFGAHFALLGPLRAPEAVSTSNISELAVIIKKDKEHMVGDVKPSPALMIEEATAAEIGEVRLDRGECDVPEAGSGEGVRGVVARAGGVMAKEEGIPCWWLH</sequence>
<evidence type="ECO:0000313" key="2">
    <source>
        <dbReference type="Proteomes" id="UP000814033"/>
    </source>
</evidence>
<dbReference type="Proteomes" id="UP000814033">
    <property type="component" value="Unassembled WGS sequence"/>
</dbReference>
<name>A0ACB8RFT2_9AGAM</name>
<evidence type="ECO:0000313" key="1">
    <source>
        <dbReference type="EMBL" id="KAI0042458.1"/>
    </source>
</evidence>
<reference evidence="1" key="2">
    <citation type="journal article" date="2022" name="New Phytol.">
        <title>Evolutionary transition to the ectomycorrhizal habit in the genomes of a hyperdiverse lineage of mushroom-forming fungi.</title>
        <authorList>
            <person name="Looney B."/>
            <person name="Miyauchi S."/>
            <person name="Morin E."/>
            <person name="Drula E."/>
            <person name="Courty P.E."/>
            <person name="Kohler A."/>
            <person name="Kuo A."/>
            <person name="LaButti K."/>
            <person name="Pangilinan J."/>
            <person name="Lipzen A."/>
            <person name="Riley R."/>
            <person name="Andreopoulos W."/>
            <person name="He G."/>
            <person name="Johnson J."/>
            <person name="Nolan M."/>
            <person name="Tritt A."/>
            <person name="Barry K.W."/>
            <person name="Grigoriev I.V."/>
            <person name="Nagy L.G."/>
            <person name="Hibbett D."/>
            <person name="Henrissat B."/>
            <person name="Matheny P.B."/>
            <person name="Labbe J."/>
            <person name="Martin F.M."/>
        </authorList>
    </citation>
    <scope>NUCLEOTIDE SEQUENCE</scope>
    <source>
        <strain evidence="1">FP105234-sp</strain>
    </source>
</reference>
<comment type="caution">
    <text evidence="1">The sequence shown here is derived from an EMBL/GenBank/DDBJ whole genome shotgun (WGS) entry which is preliminary data.</text>
</comment>
<protein>
    <submittedName>
        <fullName evidence="1">Uncharacterized protein</fullName>
    </submittedName>
</protein>
<gene>
    <name evidence="1" type="ORF">FA95DRAFT_1575728</name>
</gene>